<dbReference type="Proteomes" id="UP000038009">
    <property type="component" value="Unassembled WGS sequence"/>
</dbReference>
<dbReference type="EMBL" id="LJSK01000024">
    <property type="protein sequence ID" value="KPI89442.1"/>
    <property type="molecule type" value="Genomic_DNA"/>
</dbReference>
<organism evidence="1 2">
    <name type="scientific">Leptomonas seymouri</name>
    <dbReference type="NCBI Taxonomy" id="5684"/>
    <lineage>
        <taxon>Eukaryota</taxon>
        <taxon>Discoba</taxon>
        <taxon>Euglenozoa</taxon>
        <taxon>Kinetoplastea</taxon>
        <taxon>Metakinetoplastina</taxon>
        <taxon>Trypanosomatida</taxon>
        <taxon>Trypanosomatidae</taxon>
        <taxon>Leishmaniinae</taxon>
        <taxon>Leptomonas</taxon>
    </lineage>
</organism>
<evidence type="ECO:0000313" key="1">
    <source>
        <dbReference type="EMBL" id="KPI89442.1"/>
    </source>
</evidence>
<comment type="caution">
    <text evidence="1">The sequence shown here is derived from an EMBL/GenBank/DDBJ whole genome shotgun (WGS) entry which is preliminary data.</text>
</comment>
<accession>A0A0N1IMB8</accession>
<proteinExistence type="predicted"/>
<evidence type="ECO:0000313" key="2">
    <source>
        <dbReference type="Proteomes" id="UP000038009"/>
    </source>
</evidence>
<gene>
    <name evidence="1" type="ORF">ABL78_1478</name>
</gene>
<sequence length="91" mass="9708">MGCLTAEGRALFFASNQSSDAADVHTAASVIPSLADPLSFGMVAFWDAELAPLKVQCNCSEVFTPSVVVLDSFMCLQPQDVPFVRARALVK</sequence>
<protein>
    <submittedName>
        <fullName evidence="1">Uncharacterized protein</fullName>
    </submittedName>
</protein>
<keyword evidence="2" id="KW-1185">Reference proteome</keyword>
<dbReference type="AlphaFoldDB" id="A0A0N1IMB8"/>
<reference evidence="1 2" key="1">
    <citation type="journal article" date="2015" name="PLoS Pathog.">
        <title>Leptomonas seymouri: Adaptations to the Dixenous Life Cycle Analyzed by Genome Sequencing, Transcriptome Profiling and Co-infection with Leishmania donovani.</title>
        <authorList>
            <person name="Kraeva N."/>
            <person name="Butenko A."/>
            <person name="Hlavacova J."/>
            <person name="Kostygov A."/>
            <person name="Myskova J."/>
            <person name="Grybchuk D."/>
            <person name="Lestinova T."/>
            <person name="Votypka J."/>
            <person name="Volf P."/>
            <person name="Opperdoes F."/>
            <person name="Flegontov P."/>
            <person name="Lukes J."/>
            <person name="Yurchenko V."/>
        </authorList>
    </citation>
    <scope>NUCLEOTIDE SEQUENCE [LARGE SCALE GENOMIC DNA]</scope>
    <source>
        <strain evidence="1 2">ATCC 30220</strain>
    </source>
</reference>
<name>A0A0N1IMB8_LEPSE</name>
<dbReference type="VEuPathDB" id="TriTrypDB:Lsey_0024_0350"/>